<evidence type="ECO:0000259" key="2">
    <source>
        <dbReference type="Pfam" id="PF22980"/>
    </source>
</evidence>
<gene>
    <name evidence="3" type="ORF">B0A52_03323</name>
</gene>
<sequence>MSRISSDEQLRFLLSCVRYSNNGKVDFAEVAKECEVVSKGAAAKRYERLLKANGIHPSGGLIEAASSPKLTPSTKRKKKAKDERQQPTISQSKKRKLDQDLSLTACSSKSMSPPTHESRPDIGTGSKRIDTTAIPCSPEPPREVVADSPPHSLIALAADIDPHLEKTTDQAQSVALQDLVQHDQVRVRGLPPRRQNSNSQVCSQFQEPYSTITQSFPNSPPFATMSGLPASVHHQSSLFHPPQYLPGSQDPMRHMFSSGGVLHPRHLIYPQFPEYPMPLQPQGASGTTPIEEVDRNLNGLHGWLKSTPP</sequence>
<evidence type="ECO:0000313" key="3">
    <source>
        <dbReference type="EMBL" id="RVX72970.1"/>
    </source>
</evidence>
<evidence type="ECO:0000256" key="1">
    <source>
        <dbReference type="SAM" id="MobiDB-lite"/>
    </source>
</evidence>
<feature type="domain" description="Myb-like DNA-binding" evidence="2">
    <location>
        <begin position="6"/>
        <end position="54"/>
    </location>
</feature>
<dbReference type="OrthoDB" id="5353914at2759"/>
<evidence type="ECO:0000313" key="4">
    <source>
        <dbReference type="Proteomes" id="UP000288859"/>
    </source>
</evidence>
<name>A0A438NBJ4_EXOME</name>
<dbReference type="InterPro" id="IPR054505">
    <property type="entry name" value="Myb_DNA-bind_8"/>
</dbReference>
<protein>
    <recommendedName>
        <fullName evidence="2">Myb-like DNA-binding domain-containing protein</fullName>
    </recommendedName>
</protein>
<proteinExistence type="predicted"/>
<feature type="compositionally biased region" description="Polar residues" evidence="1">
    <location>
        <begin position="101"/>
        <end position="115"/>
    </location>
</feature>
<dbReference type="EMBL" id="NAJM01000010">
    <property type="protein sequence ID" value="RVX72970.1"/>
    <property type="molecule type" value="Genomic_DNA"/>
</dbReference>
<accession>A0A438NBJ4</accession>
<feature type="region of interest" description="Disordered" evidence="1">
    <location>
        <begin position="57"/>
        <end position="146"/>
    </location>
</feature>
<organism evidence="3 4">
    <name type="scientific">Exophiala mesophila</name>
    <name type="common">Black yeast-like fungus</name>
    <dbReference type="NCBI Taxonomy" id="212818"/>
    <lineage>
        <taxon>Eukaryota</taxon>
        <taxon>Fungi</taxon>
        <taxon>Dikarya</taxon>
        <taxon>Ascomycota</taxon>
        <taxon>Pezizomycotina</taxon>
        <taxon>Eurotiomycetes</taxon>
        <taxon>Chaetothyriomycetidae</taxon>
        <taxon>Chaetothyriales</taxon>
        <taxon>Herpotrichiellaceae</taxon>
        <taxon>Exophiala</taxon>
    </lineage>
</organism>
<dbReference type="Pfam" id="PF22980">
    <property type="entry name" value="Myb_DNA-bind_8"/>
    <property type="match status" value="1"/>
</dbReference>
<comment type="caution">
    <text evidence="3">The sequence shown here is derived from an EMBL/GenBank/DDBJ whole genome shotgun (WGS) entry which is preliminary data.</text>
</comment>
<dbReference type="AlphaFoldDB" id="A0A438NBJ4"/>
<reference evidence="3 4" key="1">
    <citation type="submission" date="2017-03" db="EMBL/GenBank/DDBJ databases">
        <title>Genomes of endolithic fungi from Antarctica.</title>
        <authorList>
            <person name="Coleine C."/>
            <person name="Masonjones S."/>
            <person name="Stajich J.E."/>
        </authorList>
    </citation>
    <scope>NUCLEOTIDE SEQUENCE [LARGE SCALE GENOMIC DNA]</scope>
    <source>
        <strain evidence="3 4">CCFEE 6314</strain>
    </source>
</reference>
<dbReference type="Proteomes" id="UP000288859">
    <property type="component" value="Unassembled WGS sequence"/>
</dbReference>